<accession>A0A6C0J896</accession>
<dbReference type="AlphaFoldDB" id="A0A6C0J896"/>
<proteinExistence type="predicted"/>
<protein>
    <recommendedName>
        <fullName evidence="3">OTU domain-containing protein</fullName>
    </recommendedName>
</protein>
<name>A0A6C0J896_9ZZZZ</name>
<evidence type="ECO:0000256" key="1">
    <source>
        <dbReference type="SAM" id="MobiDB-lite"/>
    </source>
</evidence>
<reference evidence="2" key="1">
    <citation type="journal article" date="2020" name="Nature">
        <title>Giant virus diversity and host interactions through global metagenomics.</title>
        <authorList>
            <person name="Schulz F."/>
            <person name="Roux S."/>
            <person name="Paez-Espino D."/>
            <person name="Jungbluth S."/>
            <person name="Walsh D.A."/>
            <person name="Denef V.J."/>
            <person name="McMahon K.D."/>
            <person name="Konstantinidis K.T."/>
            <person name="Eloe-Fadrosh E.A."/>
            <person name="Kyrpides N.C."/>
            <person name="Woyke T."/>
        </authorList>
    </citation>
    <scope>NUCLEOTIDE SEQUENCE</scope>
    <source>
        <strain evidence="2">GVMAG-M-3300025778-1</strain>
    </source>
</reference>
<feature type="compositionally biased region" description="Basic residues" evidence="1">
    <location>
        <begin position="686"/>
        <end position="707"/>
    </location>
</feature>
<organism evidence="2">
    <name type="scientific">viral metagenome</name>
    <dbReference type="NCBI Taxonomy" id="1070528"/>
    <lineage>
        <taxon>unclassified sequences</taxon>
        <taxon>metagenomes</taxon>
        <taxon>organismal metagenomes</taxon>
    </lineage>
</organism>
<feature type="compositionally biased region" description="Low complexity" evidence="1">
    <location>
        <begin position="67"/>
        <end position="87"/>
    </location>
</feature>
<evidence type="ECO:0008006" key="3">
    <source>
        <dbReference type="Google" id="ProtNLM"/>
    </source>
</evidence>
<dbReference type="Gene3D" id="3.90.70.80">
    <property type="match status" value="1"/>
</dbReference>
<evidence type="ECO:0000313" key="2">
    <source>
        <dbReference type="EMBL" id="QHT99853.1"/>
    </source>
</evidence>
<feature type="region of interest" description="Disordered" evidence="1">
    <location>
        <begin position="681"/>
        <end position="707"/>
    </location>
</feature>
<feature type="compositionally biased region" description="Low complexity" evidence="1">
    <location>
        <begin position="357"/>
        <end position="372"/>
    </location>
</feature>
<sequence>MIGIGETLLAMNILGVSAAGLFWQNPELVRKEVAAKVPAMAAAPAAPAPVPAAVPPAAAVPSPPTEPTVEPAVPVEPAAEPSVGPAAQNPVFQPDEAGEPTPMPYSDQKACTEELAKYGIFSHKDFLTWSKKNHPDKGGDPRVYAHVSECDRNRMYAEKEVCTELPKNTPLVTVRGDGLCFFRTLVRDENPDLKDKEEETAASKALARRIVDELKSKPEYREGAFSNDGKLNVQTPDGPKDMTFDEYVDILPDGDETGIYAELEIVGLAASRVIEKNIAVYVKLKDRYNCVMHYPVKPEFETTVSIVRDGAHFNLLEPPKEPEEETPIVPYEQIPTPPSPIVPYAANAIPAPPAAAPPAAATPEIPSAASSPTVMPPETPFSESTAPPAPPVPAPLANIRIPGAPPETPLSAVPEESGAESTGPANSDVSRLSDRGRNVRDKIRRIIQKENITGAINKLLDFKKVVAGLATPPVLPLLSRRGRGGVRSSVPSVVMGLSQLDAAERRVVYNELKEEIKQKYDLTDGSYEEEFVKPLEDSVETFTGSSSASRPGMFSPNRMSRINEELQRSRREAGLTTPSVLTNPLVQQEQTAETLERAAPFEQVNPMTPVAAPAPAPVPAAAPPTVSSLRSQLFPTATAKTVAPAIATLGSEQNPVNAQQRMYLGLPPLTKEQKLYARKILGMKAGTRRHRGKTRTSTFRRKRKTDK</sequence>
<feature type="compositionally biased region" description="Polar residues" evidence="1">
    <location>
        <begin position="419"/>
        <end position="430"/>
    </location>
</feature>
<feature type="region of interest" description="Disordered" evidence="1">
    <location>
        <begin position="353"/>
        <end position="436"/>
    </location>
</feature>
<feature type="region of interest" description="Disordered" evidence="1">
    <location>
        <begin position="55"/>
        <end position="105"/>
    </location>
</feature>
<dbReference type="EMBL" id="MN740318">
    <property type="protein sequence ID" value="QHT99853.1"/>
    <property type="molecule type" value="Genomic_DNA"/>
</dbReference>